<reference evidence="1" key="1">
    <citation type="submission" date="2020-06" db="EMBL/GenBank/DDBJ databases">
        <title>Unique genomic features of the anaerobic methanotrophic archaea.</title>
        <authorList>
            <person name="Chadwick G.L."/>
            <person name="Skennerton C.T."/>
            <person name="Laso-Perez R."/>
            <person name="Leu A.O."/>
            <person name="Speth D.R."/>
            <person name="Yu H."/>
            <person name="Morgan-Lang C."/>
            <person name="Hatzenpichler R."/>
            <person name="Goudeau D."/>
            <person name="Malmstrom R."/>
            <person name="Brazelton W.J."/>
            <person name="Woyke T."/>
            <person name="Hallam S.J."/>
            <person name="Tyson G.W."/>
            <person name="Wegener G."/>
            <person name="Boetius A."/>
            <person name="Orphan V."/>
        </authorList>
    </citation>
    <scope>NUCLEOTIDE SEQUENCE</scope>
</reference>
<dbReference type="EMBL" id="MT631263">
    <property type="protein sequence ID" value="QNO47472.1"/>
    <property type="molecule type" value="Genomic_DNA"/>
</dbReference>
<protein>
    <submittedName>
        <fullName evidence="1">Uncharacterized protein</fullName>
    </submittedName>
</protein>
<organism evidence="1">
    <name type="scientific">Candidatus Methanogaster sp. ANME-2c ERB4</name>
    <dbReference type="NCBI Taxonomy" id="2759911"/>
    <lineage>
        <taxon>Archaea</taxon>
        <taxon>Methanobacteriati</taxon>
        <taxon>Methanobacteriota</taxon>
        <taxon>Stenosarchaea group</taxon>
        <taxon>Methanomicrobia</taxon>
        <taxon>Methanosarcinales</taxon>
        <taxon>ANME-2 cluster</taxon>
        <taxon>Candidatus Methanogasteraceae</taxon>
        <taxon>Candidatus Methanogaster</taxon>
    </lineage>
</organism>
<evidence type="ECO:0000313" key="1">
    <source>
        <dbReference type="EMBL" id="QNO47472.1"/>
    </source>
</evidence>
<accession>A0A7G9YHI8</accession>
<proteinExistence type="predicted"/>
<name>A0A7G9YHI8_9EURY</name>
<dbReference type="AlphaFoldDB" id="A0A7G9YHI8"/>
<sequence>MDYIYALCHIFWAYQPVKFLLYCWKHFCMGKPVIYLPPSIRCGQQSFSELLLENIVICVHPASVLEPERIINYPVHSYEFVPPELKFALCQTEYVEILITGSLKLLIKYPEIIVSLIAEIIDPGRVKSCKVVVKVVGNELALPEWFTVLGQHVATIDDHICLKLFCYFEQSVIFPLASVQVCCKQHSHQGPLEYN</sequence>
<gene>
    <name evidence="1" type="ORF">IILFPGFB_00045</name>
</gene>